<dbReference type="GO" id="GO:0009116">
    <property type="term" value="P:nucleoside metabolic process"/>
    <property type="evidence" value="ECO:0007669"/>
    <property type="project" value="InterPro"/>
</dbReference>
<keyword evidence="2" id="KW-0614">Plasmid</keyword>
<dbReference type="InterPro" id="IPR000845">
    <property type="entry name" value="Nucleoside_phosphorylase_d"/>
</dbReference>
<dbReference type="GO" id="GO:0019284">
    <property type="term" value="P:L-methionine salvage from S-adenosylmethionine"/>
    <property type="evidence" value="ECO:0007669"/>
    <property type="project" value="TreeGrafter"/>
</dbReference>
<organism evidence="2 3">
    <name type="scientific">Cupriavidus taiwanensis</name>
    <dbReference type="NCBI Taxonomy" id="164546"/>
    <lineage>
        <taxon>Bacteria</taxon>
        <taxon>Pseudomonadati</taxon>
        <taxon>Pseudomonadota</taxon>
        <taxon>Betaproteobacteria</taxon>
        <taxon>Burkholderiales</taxon>
        <taxon>Burkholderiaceae</taxon>
        <taxon>Cupriavidus</taxon>
    </lineage>
</organism>
<sequence length="233" mass="23953">MGAVTAPFVLVVTGMAFEARIAAGPHCRVVHGVRGLALEQEVSAMASRQCMGILSFGVAGGLEPTLAPGEVVLADAVCAPGERYDTDSTWLRAMHAALPHARIGMAAGADQPVLTVAAKASLHRATGALCVDMESHLAARMAAACRLPFAACRVVIDPASRAVPAAAAAGMGEQGKTDVPAVLRGLLRAPGDLPALLRLARDAATARGALRAARLALGDAFCLRDMRSRQADF</sequence>
<evidence type="ECO:0000313" key="3">
    <source>
        <dbReference type="Proteomes" id="UP000255505"/>
    </source>
</evidence>
<accession>A0A375IPZ1</accession>
<dbReference type="PANTHER" id="PTHR46832">
    <property type="entry name" value="5'-METHYLTHIOADENOSINE/S-ADENOSYLHOMOCYSTEINE NUCLEOSIDASE"/>
    <property type="match status" value="1"/>
</dbReference>
<proteinExistence type="predicted"/>
<dbReference type="Gene3D" id="3.40.50.1580">
    <property type="entry name" value="Nucleoside phosphorylase domain"/>
    <property type="match status" value="1"/>
</dbReference>
<protein>
    <submittedName>
        <fullName evidence="2">Putative nucleoside phosphorylase</fullName>
    </submittedName>
</protein>
<reference evidence="2 3" key="1">
    <citation type="submission" date="2018-01" db="EMBL/GenBank/DDBJ databases">
        <authorList>
            <person name="Gaut B.S."/>
            <person name="Morton B.R."/>
            <person name="Clegg M.T."/>
            <person name="Duvall M.R."/>
        </authorList>
    </citation>
    <scope>NUCLEOTIDE SEQUENCE [LARGE SCALE GENOMIC DNA]</scope>
    <source>
        <strain evidence="2">Cupriavidus taiwanensis LMG 19425</strain>
        <plasmid evidence="3">Plasmid ii</plasmid>
    </source>
</reference>
<dbReference type="Proteomes" id="UP000255505">
    <property type="component" value="Plasmid II"/>
</dbReference>
<feature type="domain" description="Nucleoside phosphorylase" evidence="1">
    <location>
        <begin position="41"/>
        <end position="163"/>
    </location>
</feature>
<dbReference type="PANTHER" id="PTHR46832:SF1">
    <property type="entry name" value="5'-METHYLTHIOADENOSINE_S-ADENOSYLHOMOCYSTEINE NUCLEOSIDASE"/>
    <property type="match status" value="1"/>
</dbReference>
<gene>
    <name evidence="2" type="ORF">CT19425_MP80365</name>
</gene>
<dbReference type="NCBIfam" id="NF005476">
    <property type="entry name" value="PRK07077.1"/>
    <property type="match status" value="1"/>
</dbReference>
<evidence type="ECO:0000259" key="1">
    <source>
        <dbReference type="Pfam" id="PF01048"/>
    </source>
</evidence>
<dbReference type="EMBL" id="LT991977">
    <property type="protein sequence ID" value="SPK76736.1"/>
    <property type="molecule type" value="Genomic_DNA"/>
</dbReference>
<evidence type="ECO:0000313" key="2">
    <source>
        <dbReference type="EMBL" id="SPK76736.1"/>
    </source>
</evidence>
<dbReference type="GO" id="GO:0005829">
    <property type="term" value="C:cytosol"/>
    <property type="evidence" value="ECO:0007669"/>
    <property type="project" value="TreeGrafter"/>
</dbReference>
<dbReference type="SUPFAM" id="SSF53167">
    <property type="entry name" value="Purine and uridine phosphorylases"/>
    <property type="match status" value="1"/>
</dbReference>
<dbReference type="AlphaFoldDB" id="A0A375IPZ1"/>
<dbReference type="NCBIfam" id="TIGR03468">
    <property type="entry name" value="HpnG"/>
    <property type="match status" value="1"/>
</dbReference>
<name>A0A375IPZ1_9BURK</name>
<dbReference type="InterPro" id="IPR035994">
    <property type="entry name" value="Nucleoside_phosphorylase_sf"/>
</dbReference>
<dbReference type="GO" id="GO:0008782">
    <property type="term" value="F:adenosylhomocysteine nucleosidase activity"/>
    <property type="evidence" value="ECO:0007669"/>
    <property type="project" value="TreeGrafter"/>
</dbReference>
<dbReference type="InterPro" id="IPR017831">
    <property type="entry name" value="Hopanoid-assoc_phosphoryl_HpnG"/>
</dbReference>
<geneLocation type="plasmid" evidence="2">
    <name>II</name>
</geneLocation>
<dbReference type="GO" id="GO:0008930">
    <property type="term" value="F:methylthioadenosine nucleosidase activity"/>
    <property type="evidence" value="ECO:0007669"/>
    <property type="project" value="TreeGrafter"/>
</dbReference>
<dbReference type="Pfam" id="PF01048">
    <property type="entry name" value="PNP_UDP_1"/>
    <property type="match status" value="1"/>
</dbReference>